<accession>A0A9J5YIT1</accession>
<protein>
    <submittedName>
        <fullName evidence="2">Uncharacterized protein</fullName>
    </submittedName>
</protein>
<keyword evidence="1" id="KW-1133">Transmembrane helix</keyword>
<evidence type="ECO:0000313" key="3">
    <source>
        <dbReference type="Proteomes" id="UP000824120"/>
    </source>
</evidence>
<proteinExistence type="predicted"/>
<comment type="caution">
    <text evidence="2">The sequence shown here is derived from an EMBL/GenBank/DDBJ whole genome shotgun (WGS) entry which is preliminary data.</text>
</comment>
<keyword evidence="1" id="KW-0812">Transmembrane</keyword>
<evidence type="ECO:0000313" key="2">
    <source>
        <dbReference type="EMBL" id="KAG5599552.1"/>
    </source>
</evidence>
<gene>
    <name evidence="2" type="ORF">H5410_030922</name>
</gene>
<dbReference type="AlphaFoldDB" id="A0A9J5YIT1"/>
<reference evidence="2 3" key="1">
    <citation type="submission" date="2020-09" db="EMBL/GenBank/DDBJ databases">
        <title>De no assembly of potato wild relative species, Solanum commersonii.</title>
        <authorList>
            <person name="Cho K."/>
        </authorList>
    </citation>
    <scope>NUCLEOTIDE SEQUENCE [LARGE SCALE GENOMIC DNA]</scope>
    <source>
        <strain evidence="2">LZ3.2</strain>
        <tissue evidence="2">Leaf</tissue>
    </source>
</reference>
<dbReference type="EMBL" id="JACXVP010000006">
    <property type="protein sequence ID" value="KAG5599552.1"/>
    <property type="molecule type" value="Genomic_DNA"/>
</dbReference>
<keyword evidence="1" id="KW-0472">Membrane</keyword>
<evidence type="ECO:0000256" key="1">
    <source>
        <dbReference type="SAM" id="Phobius"/>
    </source>
</evidence>
<organism evidence="2 3">
    <name type="scientific">Solanum commersonii</name>
    <name type="common">Commerson's wild potato</name>
    <name type="synonym">Commerson's nightshade</name>
    <dbReference type="NCBI Taxonomy" id="4109"/>
    <lineage>
        <taxon>Eukaryota</taxon>
        <taxon>Viridiplantae</taxon>
        <taxon>Streptophyta</taxon>
        <taxon>Embryophyta</taxon>
        <taxon>Tracheophyta</taxon>
        <taxon>Spermatophyta</taxon>
        <taxon>Magnoliopsida</taxon>
        <taxon>eudicotyledons</taxon>
        <taxon>Gunneridae</taxon>
        <taxon>Pentapetalae</taxon>
        <taxon>asterids</taxon>
        <taxon>lamiids</taxon>
        <taxon>Solanales</taxon>
        <taxon>Solanaceae</taxon>
        <taxon>Solanoideae</taxon>
        <taxon>Solaneae</taxon>
        <taxon>Solanum</taxon>
    </lineage>
</organism>
<feature type="transmembrane region" description="Helical" evidence="1">
    <location>
        <begin position="119"/>
        <end position="139"/>
    </location>
</feature>
<dbReference type="Proteomes" id="UP000824120">
    <property type="component" value="Chromosome 6"/>
</dbReference>
<sequence>MLFFGNMLSPDGNKEQLAPKNDDQLESYDLDMPFITQGIRVVDSTDVEATNRYRWTASAGKIIEDPGEGSNIKLMEQRKFLIKKFRACLVGHFDGEEIRNQTETGRTHSDLALEVGAKISAVVLFLLSGWLGGAFLPLWREDRKRMLPNFPFFDEIRRISFTKSIKKMQALQRDYQLPGRQKKLS</sequence>
<name>A0A9J5YIT1_SOLCO</name>
<keyword evidence="3" id="KW-1185">Reference proteome</keyword>